<dbReference type="Proteomes" id="UP000193387">
    <property type="component" value="Unassembled WGS sequence"/>
</dbReference>
<keyword evidence="4" id="KW-1185">Reference proteome</keyword>
<dbReference type="Pfam" id="PF07687">
    <property type="entry name" value="M20_dimer"/>
    <property type="match status" value="1"/>
</dbReference>
<keyword evidence="1" id="KW-0464">Manganese</keyword>
<evidence type="ECO:0000259" key="2">
    <source>
        <dbReference type="Pfam" id="PF07687"/>
    </source>
</evidence>
<dbReference type="EMBL" id="LQPR01000084">
    <property type="protein sequence ID" value="ORW64176.1"/>
    <property type="molecule type" value="Genomic_DNA"/>
</dbReference>
<dbReference type="CDD" id="cd03886">
    <property type="entry name" value="M20_Acy1"/>
    <property type="match status" value="1"/>
</dbReference>
<dbReference type="InterPro" id="IPR017439">
    <property type="entry name" value="Amidohydrolase"/>
</dbReference>
<dbReference type="InterPro" id="IPR002933">
    <property type="entry name" value="Peptidase_M20"/>
</dbReference>
<dbReference type="PANTHER" id="PTHR11014:SF63">
    <property type="entry name" value="METALLOPEPTIDASE, PUTATIVE (AFU_ORTHOLOGUE AFUA_6G09600)-RELATED"/>
    <property type="match status" value="1"/>
</dbReference>
<dbReference type="Gene3D" id="3.40.630.10">
    <property type="entry name" value="Zn peptidases"/>
    <property type="match status" value="1"/>
</dbReference>
<dbReference type="Gene3D" id="3.30.70.360">
    <property type="match status" value="1"/>
</dbReference>
<proteinExistence type="predicted"/>
<dbReference type="GO" id="GO:0016787">
    <property type="term" value="F:hydrolase activity"/>
    <property type="evidence" value="ECO:0007669"/>
    <property type="project" value="InterPro"/>
</dbReference>
<dbReference type="PIRSF" id="PIRSF005962">
    <property type="entry name" value="Pept_M20D_amidohydro"/>
    <property type="match status" value="1"/>
</dbReference>
<dbReference type="SUPFAM" id="SSF53187">
    <property type="entry name" value="Zn-dependent exopeptidases"/>
    <property type="match status" value="1"/>
</dbReference>
<dbReference type="InterPro" id="IPR036264">
    <property type="entry name" value="Bact_exopeptidase_dim_dom"/>
</dbReference>
<comment type="cofactor">
    <cofactor evidence="1">
        <name>Mn(2+)</name>
        <dbReference type="ChEBI" id="CHEBI:29035"/>
    </cofactor>
    <text evidence="1">The Mn(2+) ion enhances activity.</text>
</comment>
<comment type="caution">
    <text evidence="3">The sequence shown here is derived from an EMBL/GenBank/DDBJ whole genome shotgun (WGS) entry which is preliminary data.</text>
</comment>
<feature type="binding site" evidence="1">
    <location>
        <position position="99"/>
    </location>
    <ligand>
        <name>Mn(2+)</name>
        <dbReference type="ChEBI" id="CHEBI:29035"/>
        <label>2</label>
    </ligand>
</feature>
<gene>
    <name evidence="3" type="ORF">AWC23_26420</name>
</gene>
<accession>A0AAJ3NKE0</accession>
<feature type="domain" description="Peptidase M20 dimerisation" evidence="2">
    <location>
        <begin position="186"/>
        <end position="272"/>
    </location>
</feature>
<feature type="binding site" evidence="1">
    <location>
        <position position="362"/>
    </location>
    <ligand>
        <name>Mn(2+)</name>
        <dbReference type="ChEBI" id="CHEBI:29035"/>
        <label>2</label>
    </ligand>
</feature>
<feature type="binding site" evidence="1">
    <location>
        <position position="133"/>
    </location>
    <ligand>
        <name>Mn(2+)</name>
        <dbReference type="ChEBI" id="CHEBI:29035"/>
        <label>2</label>
    </ligand>
</feature>
<dbReference type="GO" id="GO:0046872">
    <property type="term" value="F:metal ion binding"/>
    <property type="evidence" value="ECO:0007669"/>
    <property type="project" value="UniProtKB-KW"/>
</dbReference>
<dbReference type="SUPFAM" id="SSF55031">
    <property type="entry name" value="Bacterial exopeptidase dimerisation domain"/>
    <property type="match status" value="1"/>
</dbReference>
<sequence>MVSVTLRALRRELHACAEVGLNLPQTQAILLRELSGLGVDTHTGSALSSIVAVLRGTRPERDEPRPAVLVRSDMDALPITEATGLPFASKGDAMHACGHDLHMAALVGAARKLAARRDELHGDVVFMFQPGEEACGGAQLMLDEGVLEASGQRVNAALGIHVLSYDLPLGTFAFGSGAVLSGSNIVTVSFRGRGGHGSAPHLAADPVPAAAQFVSSVQVALSRAISMFEPVTLTFGILAAGRQHNVIAETAMAGGTLRTFSAAAAENALRIVHDVAHGIATAHGVRVEIGVRQDTISTVCDAAETGIARSVAAAVVGEPHIRMLDRPYSLSEDFCWVLDQVPGTFVMVGAGRSTKPGAPVNHSPRAIFDDSILERAAQFEAAWAIERLALLAADPATMSASGAG</sequence>
<dbReference type="Pfam" id="PF01546">
    <property type="entry name" value="Peptidase_M20"/>
    <property type="match status" value="1"/>
</dbReference>
<dbReference type="NCBIfam" id="TIGR01891">
    <property type="entry name" value="amidohydrolases"/>
    <property type="match status" value="1"/>
</dbReference>
<dbReference type="InterPro" id="IPR011650">
    <property type="entry name" value="Peptidase_M20_dimer"/>
</dbReference>
<dbReference type="AlphaFoldDB" id="A0AAJ3NKE0"/>
<reference evidence="3 4" key="1">
    <citation type="submission" date="2016-01" db="EMBL/GenBank/DDBJ databases">
        <title>The new phylogeny of the genus Mycobacterium.</title>
        <authorList>
            <person name="Tarcisio F."/>
            <person name="Conor M."/>
            <person name="Antonella G."/>
            <person name="Elisabetta G."/>
            <person name="Giulia F.S."/>
            <person name="Sara T."/>
            <person name="Anna F."/>
            <person name="Clotilde B."/>
            <person name="Roberto B."/>
            <person name="Veronica D.S."/>
            <person name="Fabio R."/>
            <person name="Monica P."/>
            <person name="Olivier J."/>
            <person name="Enrico T."/>
            <person name="Nicola S."/>
        </authorList>
    </citation>
    <scope>NUCLEOTIDE SEQUENCE [LARGE SCALE GENOMIC DNA]</scope>
    <source>
        <strain evidence="3 4">DSM 44616</strain>
    </source>
</reference>
<evidence type="ECO:0000313" key="4">
    <source>
        <dbReference type="Proteomes" id="UP000193387"/>
    </source>
</evidence>
<dbReference type="PANTHER" id="PTHR11014">
    <property type="entry name" value="PEPTIDASE M20 FAMILY MEMBER"/>
    <property type="match status" value="1"/>
</dbReference>
<evidence type="ECO:0000313" key="3">
    <source>
        <dbReference type="EMBL" id="ORW64176.1"/>
    </source>
</evidence>
<evidence type="ECO:0000256" key="1">
    <source>
        <dbReference type="PIRSR" id="PIRSR005962-1"/>
    </source>
</evidence>
<protein>
    <recommendedName>
        <fullName evidence="2">Peptidase M20 dimerisation domain-containing protein</fullName>
    </recommendedName>
</protein>
<organism evidence="3 4">
    <name type="scientific">Mycobacterium saskatchewanense</name>
    <dbReference type="NCBI Taxonomy" id="220927"/>
    <lineage>
        <taxon>Bacteria</taxon>
        <taxon>Bacillati</taxon>
        <taxon>Actinomycetota</taxon>
        <taxon>Actinomycetes</taxon>
        <taxon>Mycobacteriales</taxon>
        <taxon>Mycobacteriaceae</taxon>
        <taxon>Mycobacterium</taxon>
        <taxon>Mycobacterium simiae complex</taxon>
    </lineage>
</organism>
<keyword evidence="1" id="KW-0479">Metal-binding</keyword>
<feature type="binding site" evidence="1">
    <location>
        <position position="97"/>
    </location>
    <ligand>
        <name>Mn(2+)</name>
        <dbReference type="ChEBI" id="CHEBI:29035"/>
        <label>2</label>
    </ligand>
</feature>
<feature type="binding site" evidence="1">
    <location>
        <position position="161"/>
    </location>
    <ligand>
        <name>Mn(2+)</name>
        <dbReference type="ChEBI" id="CHEBI:29035"/>
        <label>2</label>
    </ligand>
</feature>
<name>A0AAJ3NKE0_9MYCO</name>